<dbReference type="InParanoid" id="A0A5E4F9H1"/>
<reference evidence="3" key="1">
    <citation type="journal article" date="2020" name="Plant J.">
        <title>Transposons played a major role in the diversification between the closely related almond and peach genomes: results from the almond genome sequence.</title>
        <authorList>
            <person name="Alioto T."/>
            <person name="Alexiou K.G."/>
            <person name="Bardil A."/>
            <person name="Barteri F."/>
            <person name="Castanera R."/>
            <person name="Cruz F."/>
            <person name="Dhingra A."/>
            <person name="Duval H."/>
            <person name="Fernandez I Marti A."/>
            <person name="Frias L."/>
            <person name="Galan B."/>
            <person name="Garcia J.L."/>
            <person name="Howad W."/>
            <person name="Gomez-Garrido J."/>
            <person name="Gut M."/>
            <person name="Julca I."/>
            <person name="Morata J."/>
            <person name="Puigdomenech P."/>
            <person name="Ribeca P."/>
            <person name="Rubio Cabetas M.J."/>
            <person name="Vlasova A."/>
            <person name="Wirthensohn M."/>
            <person name="Garcia-Mas J."/>
            <person name="Gabaldon T."/>
            <person name="Casacuberta J.M."/>
            <person name="Arus P."/>
        </authorList>
    </citation>
    <scope>NUCLEOTIDE SEQUENCE [LARGE SCALE GENOMIC DNA]</scope>
    <source>
        <strain evidence="3">cv. Texas</strain>
    </source>
</reference>
<dbReference type="AlphaFoldDB" id="A0A5E4F9H1"/>
<accession>A0A5E4F9H1</accession>
<proteinExistence type="predicted"/>
<evidence type="ECO:0000313" key="2">
    <source>
        <dbReference type="EMBL" id="VVA24516.1"/>
    </source>
</evidence>
<feature type="region of interest" description="Disordered" evidence="1">
    <location>
        <begin position="106"/>
        <end position="146"/>
    </location>
</feature>
<name>A0A5E4F9H1_PRUDU</name>
<dbReference type="EMBL" id="CABIKO010000083">
    <property type="protein sequence ID" value="VVA24516.1"/>
    <property type="molecule type" value="Genomic_DNA"/>
</dbReference>
<protein>
    <submittedName>
        <fullName evidence="2">PREDICTED: PHAVU_002G230600g</fullName>
    </submittedName>
</protein>
<dbReference type="Proteomes" id="UP000327085">
    <property type="component" value="Chromosome 4"/>
</dbReference>
<evidence type="ECO:0000256" key="1">
    <source>
        <dbReference type="SAM" id="MobiDB-lite"/>
    </source>
</evidence>
<dbReference type="OMA" id="TEFEFGH"/>
<sequence length="183" mass="20303">MAARLQNKISMDTAADSCSLDSFSFAGLLCVQDQQSKSLPTNRANQIHKQGTEFEFGHTTPQSIATDPIKHYPADLLISNGQIIPKAIVLQSTQHVPTNQPCIKDSVRAARTSSKRSTDNIGGTETAKPNPEFGNQEKKENPAPRSWFGQKIFKSFLFPCKECRVSKPMQRGHRIPEENGKLH</sequence>
<evidence type="ECO:0000313" key="3">
    <source>
        <dbReference type="Proteomes" id="UP000327085"/>
    </source>
</evidence>
<dbReference type="Gramene" id="VVA24516">
    <property type="protein sequence ID" value="VVA24516"/>
    <property type="gene ID" value="Prudul26B007982"/>
</dbReference>
<gene>
    <name evidence="2" type="ORF">ALMOND_2B007982</name>
</gene>
<organism evidence="2 3">
    <name type="scientific">Prunus dulcis</name>
    <name type="common">Almond</name>
    <name type="synonym">Amygdalus dulcis</name>
    <dbReference type="NCBI Taxonomy" id="3755"/>
    <lineage>
        <taxon>Eukaryota</taxon>
        <taxon>Viridiplantae</taxon>
        <taxon>Streptophyta</taxon>
        <taxon>Embryophyta</taxon>
        <taxon>Tracheophyta</taxon>
        <taxon>Spermatophyta</taxon>
        <taxon>Magnoliopsida</taxon>
        <taxon>eudicotyledons</taxon>
        <taxon>Gunneridae</taxon>
        <taxon>Pentapetalae</taxon>
        <taxon>rosids</taxon>
        <taxon>fabids</taxon>
        <taxon>Rosales</taxon>
        <taxon>Rosaceae</taxon>
        <taxon>Amygdaloideae</taxon>
        <taxon>Amygdaleae</taxon>
        <taxon>Prunus</taxon>
    </lineage>
</organism>